<protein>
    <submittedName>
        <fullName evidence="1">Sulfur carrier protein ThiS</fullName>
    </submittedName>
</protein>
<dbReference type="PANTHER" id="PTHR34472:SF1">
    <property type="entry name" value="SULFUR CARRIER PROTEIN THIS"/>
    <property type="match status" value="1"/>
</dbReference>
<keyword evidence="2" id="KW-1185">Reference proteome</keyword>
<gene>
    <name evidence="1" type="primary">thiS</name>
    <name evidence="1" type="ORF">AADG42_11380</name>
</gene>
<dbReference type="InterPro" id="IPR003749">
    <property type="entry name" value="ThiS/MoaD-like"/>
</dbReference>
<evidence type="ECO:0000313" key="2">
    <source>
        <dbReference type="Proteomes" id="UP001442841"/>
    </source>
</evidence>
<dbReference type="Proteomes" id="UP001442841">
    <property type="component" value="Chromosome"/>
</dbReference>
<dbReference type="CDD" id="cd00565">
    <property type="entry name" value="Ubl_ThiS"/>
    <property type="match status" value="1"/>
</dbReference>
<accession>A0ABZ3FTI0</accession>
<dbReference type="RefSeq" id="WP_425309340.1">
    <property type="nucleotide sequence ID" value="NZ_CP154795.1"/>
</dbReference>
<evidence type="ECO:0000313" key="1">
    <source>
        <dbReference type="EMBL" id="XAN07881.1"/>
    </source>
</evidence>
<organism evidence="1 2">
    <name type="scientific">Ammonicoccus fulvus</name>
    <dbReference type="NCBI Taxonomy" id="3138240"/>
    <lineage>
        <taxon>Bacteria</taxon>
        <taxon>Bacillati</taxon>
        <taxon>Actinomycetota</taxon>
        <taxon>Actinomycetes</taxon>
        <taxon>Propionibacteriales</taxon>
        <taxon>Propionibacteriaceae</taxon>
        <taxon>Ammonicoccus</taxon>
    </lineage>
</organism>
<dbReference type="NCBIfam" id="TIGR01683">
    <property type="entry name" value="thiS"/>
    <property type="match status" value="1"/>
</dbReference>
<reference evidence="1 2" key="1">
    <citation type="submission" date="2024-04" db="EMBL/GenBank/DDBJ databases">
        <title>Isolation of an actinomycete strain from pig manure.</title>
        <authorList>
            <person name="Gong T."/>
            <person name="Yu Z."/>
            <person name="An M."/>
            <person name="Wei C."/>
            <person name="Yang W."/>
            <person name="Liu L."/>
        </authorList>
    </citation>
    <scope>NUCLEOTIDE SEQUENCE [LARGE SCALE GENOMIC DNA]</scope>
    <source>
        <strain evidence="1 2">ZF39</strain>
    </source>
</reference>
<dbReference type="InterPro" id="IPR016155">
    <property type="entry name" value="Mopterin_synth/thiamin_S_b"/>
</dbReference>
<dbReference type="InterPro" id="IPR010035">
    <property type="entry name" value="Thi_S"/>
</dbReference>
<name>A0ABZ3FTI0_9ACTN</name>
<dbReference type="Gene3D" id="3.10.20.30">
    <property type="match status" value="1"/>
</dbReference>
<sequence length="83" mass="8388">MTTATLALQVNGEARTFPAGTTVLDAVGTLLGRELRPDGRAADGGSLGVAVALDEVVVPRSRWAGTALTDGQQLEIVTAVQGG</sequence>
<dbReference type="InterPro" id="IPR012675">
    <property type="entry name" value="Beta-grasp_dom_sf"/>
</dbReference>
<proteinExistence type="predicted"/>
<dbReference type="SUPFAM" id="SSF54285">
    <property type="entry name" value="MoaD/ThiS"/>
    <property type="match status" value="1"/>
</dbReference>
<dbReference type="EMBL" id="CP154795">
    <property type="protein sequence ID" value="XAN07881.1"/>
    <property type="molecule type" value="Genomic_DNA"/>
</dbReference>
<dbReference type="PANTHER" id="PTHR34472">
    <property type="entry name" value="SULFUR CARRIER PROTEIN THIS"/>
    <property type="match status" value="1"/>
</dbReference>
<dbReference type="Pfam" id="PF02597">
    <property type="entry name" value="ThiS"/>
    <property type="match status" value="1"/>
</dbReference>